<evidence type="ECO:0000313" key="1">
    <source>
        <dbReference type="EMBL" id="KAK2570391.1"/>
    </source>
</evidence>
<dbReference type="EMBL" id="JARQWQ010000008">
    <property type="protein sequence ID" value="KAK2570391.1"/>
    <property type="molecule type" value="Genomic_DNA"/>
</dbReference>
<dbReference type="Proteomes" id="UP001249851">
    <property type="component" value="Unassembled WGS sequence"/>
</dbReference>
<proteinExistence type="predicted"/>
<name>A0AAD9VDE8_ACRCE</name>
<protein>
    <submittedName>
        <fullName evidence="1">Uncharacterized protein</fullName>
    </submittedName>
</protein>
<comment type="caution">
    <text evidence="1">The sequence shown here is derived from an EMBL/GenBank/DDBJ whole genome shotgun (WGS) entry which is preliminary data.</text>
</comment>
<accession>A0AAD9VDE8</accession>
<dbReference type="AlphaFoldDB" id="A0AAD9VDE8"/>
<keyword evidence="2" id="KW-1185">Reference proteome</keyword>
<reference evidence="1" key="1">
    <citation type="journal article" date="2023" name="G3 (Bethesda)">
        <title>Whole genome assembly and annotation of the endangered Caribbean coral Acropora cervicornis.</title>
        <authorList>
            <person name="Selwyn J.D."/>
            <person name="Vollmer S.V."/>
        </authorList>
    </citation>
    <scope>NUCLEOTIDE SEQUENCE</scope>
    <source>
        <strain evidence="1">K2</strain>
    </source>
</reference>
<organism evidence="1 2">
    <name type="scientific">Acropora cervicornis</name>
    <name type="common">Staghorn coral</name>
    <dbReference type="NCBI Taxonomy" id="6130"/>
    <lineage>
        <taxon>Eukaryota</taxon>
        <taxon>Metazoa</taxon>
        <taxon>Cnidaria</taxon>
        <taxon>Anthozoa</taxon>
        <taxon>Hexacorallia</taxon>
        <taxon>Scleractinia</taxon>
        <taxon>Astrocoeniina</taxon>
        <taxon>Acroporidae</taxon>
        <taxon>Acropora</taxon>
    </lineage>
</organism>
<gene>
    <name evidence="1" type="ORF">P5673_005195</name>
</gene>
<sequence length="252" mass="29354">MQCQPCKPLRICLSCHAYRRVWVDKTASRSQSPRSLDQRSGERETLVKSKKRQIRWAVEKQFKFPGTVFCFYLPTLLRVSTVEEKPAIYLQKTRTLTVCLLHTVVSRCGLTQTQNTAHARVVIQPEPEFSASGFGSFQSLPHPFRRTRVTEALRIGTFGSDYDYEYEYEFFNVYPVRMPDCVRLARQLVLSSKSRRRLDTNYEIFNKSRPPSTSLLQLSLEKPKKHVFDCRRVSEEASSQDDNARVQRFVEV</sequence>
<evidence type="ECO:0000313" key="2">
    <source>
        <dbReference type="Proteomes" id="UP001249851"/>
    </source>
</evidence>
<reference evidence="1" key="2">
    <citation type="journal article" date="2023" name="Science">
        <title>Genomic signatures of disease resistance in endangered staghorn corals.</title>
        <authorList>
            <person name="Vollmer S.V."/>
            <person name="Selwyn J.D."/>
            <person name="Despard B.A."/>
            <person name="Roesel C.L."/>
        </authorList>
    </citation>
    <scope>NUCLEOTIDE SEQUENCE</scope>
    <source>
        <strain evidence="1">K2</strain>
    </source>
</reference>